<proteinExistence type="predicted"/>
<reference evidence="1 2" key="1">
    <citation type="submission" date="2020-08" db="EMBL/GenBank/DDBJ databases">
        <title>Genomic Encyclopedia of Type Strains, Phase IV (KMG-IV): sequencing the most valuable type-strain genomes for metagenomic binning, comparative biology and taxonomic classification.</title>
        <authorList>
            <person name="Goeker M."/>
        </authorList>
    </citation>
    <scope>NUCLEOTIDE SEQUENCE [LARGE SCALE GENOMIC DNA]</scope>
    <source>
        <strain evidence="1 2">DSM 45385</strain>
    </source>
</reference>
<dbReference type="EMBL" id="JACHIN010000019">
    <property type="protein sequence ID" value="MBB5083769.1"/>
    <property type="molecule type" value="Genomic_DNA"/>
</dbReference>
<comment type="caution">
    <text evidence="1">The sequence shown here is derived from an EMBL/GenBank/DDBJ whole genome shotgun (WGS) entry which is preliminary data.</text>
</comment>
<gene>
    <name evidence="1" type="ORF">HNR40_009274</name>
</gene>
<keyword evidence="2" id="KW-1185">Reference proteome</keyword>
<protein>
    <submittedName>
        <fullName evidence="1">Uncharacterized protein</fullName>
    </submittedName>
</protein>
<evidence type="ECO:0000313" key="1">
    <source>
        <dbReference type="EMBL" id="MBB5083769.1"/>
    </source>
</evidence>
<dbReference type="RefSeq" id="WP_184973184.1">
    <property type="nucleotide sequence ID" value="NZ_JACHIN010000019.1"/>
</dbReference>
<sequence>MGELSEARWAEGDPAFLLEDGVGYVREWARAQHSVASVKEALTAIGSPDAMPYLRADVNEFGAGFVELGRVTPQTAALIAQALAEMAARRSVDDECAA</sequence>
<accession>A0A7W8ELD4</accession>
<dbReference type="Proteomes" id="UP000568380">
    <property type="component" value="Unassembled WGS sequence"/>
</dbReference>
<name>A0A7W8ELD4_9ACTN</name>
<organism evidence="1 2">
    <name type="scientific">Nonomuraea endophytica</name>
    <dbReference type="NCBI Taxonomy" id="714136"/>
    <lineage>
        <taxon>Bacteria</taxon>
        <taxon>Bacillati</taxon>
        <taxon>Actinomycetota</taxon>
        <taxon>Actinomycetes</taxon>
        <taxon>Streptosporangiales</taxon>
        <taxon>Streptosporangiaceae</taxon>
        <taxon>Nonomuraea</taxon>
    </lineage>
</organism>
<evidence type="ECO:0000313" key="2">
    <source>
        <dbReference type="Proteomes" id="UP000568380"/>
    </source>
</evidence>
<dbReference type="AlphaFoldDB" id="A0A7W8ELD4"/>